<reference evidence="1" key="1">
    <citation type="journal article" date="2014" name="Int. J. Syst. Evol. Microbiol.">
        <title>Complete genome sequence of Corynebacterium casei LMG S-19264T (=DSM 44701T), isolated from a smear-ripened cheese.</title>
        <authorList>
            <consortium name="US DOE Joint Genome Institute (JGI-PGF)"/>
            <person name="Walter F."/>
            <person name="Albersmeier A."/>
            <person name="Kalinowski J."/>
            <person name="Ruckert C."/>
        </authorList>
    </citation>
    <scope>NUCLEOTIDE SEQUENCE</scope>
    <source>
        <strain evidence="1">KCTC 32501</strain>
    </source>
</reference>
<name>A0A8J3CIS9_9BURK</name>
<dbReference type="EMBL" id="BMZG01000011">
    <property type="protein sequence ID" value="GHA78147.1"/>
    <property type="molecule type" value="Genomic_DNA"/>
</dbReference>
<evidence type="ECO:0000313" key="1">
    <source>
        <dbReference type="EMBL" id="GHA78147.1"/>
    </source>
</evidence>
<reference evidence="1" key="2">
    <citation type="submission" date="2020-09" db="EMBL/GenBank/DDBJ databases">
        <authorList>
            <person name="Sun Q."/>
            <person name="Kim S."/>
        </authorList>
    </citation>
    <scope>NUCLEOTIDE SEQUENCE</scope>
    <source>
        <strain evidence="1">KCTC 32501</strain>
    </source>
</reference>
<comment type="caution">
    <text evidence="1">The sequence shown here is derived from an EMBL/GenBank/DDBJ whole genome shotgun (WGS) entry which is preliminary data.</text>
</comment>
<accession>A0A8J3CIS9</accession>
<evidence type="ECO:0000313" key="2">
    <source>
        <dbReference type="Proteomes" id="UP000614287"/>
    </source>
</evidence>
<keyword evidence="2" id="KW-1185">Reference proteome</keyword>
<sequence>MLIESNSMACAHFVKLVRDFSVRVKPWQPAIRYQTKPDERHDLTLVSRRVYGIPDEFLTVMAAAGLNSVETPMSERVLVLPTPQKLRELKNLAQFDNLPASRGFHGQHR</sequence>
<proteinExistence type="predicted"/>
<gene>
    <name evidence="1" type="ORF">GCM10009007_18850</name>
</gene>
<dbReference type="RefSeq" id="WP_229809810.1">
    <property type="nucleotide sequence ID" value="NZ_BMZG01000011.1"/>
</dbReference>
<dbReference type="Proteomes" id="UP000614287">
    <property type="component" value="Unassembled WGS sequence"/>
</dbReference>
<organism evidence="1 2">
    <name type="scientific">Formosimonas limnophila</name>
    <dbReference type="NCBI Taxonomy" id="1384487"/>
    <lineage>
        <taxon>Bacteria</taxon>
        <taxon>Pseudomonadati</taxon>
        <taxon>Pseudomonadota</taxon>
        <taxon>Betaproteobacteria</taxon>
        <taxon>Burkholderiales</taxon>
        <taxon>Burkholderiaceae</taxon>
        <taxon>Formosimonas</taxon>
    </lineage>
</organism>
<protein>
    <submittedName>
        <fullName evidence="1">Uncharacterized protein</fullName>
    </submittedName>
</protein>
<dbReference type="AlphaFoldDB" id="A0A8J3CIS9"/>